<evidence type="ECO:0000313" key="6">
    <source>
        <dbReference type="EMBL" id="CAG9320820.1"/>
    </source>
</evidence>
<organism evidence="6 7">
    <name type="scientific">Blepharisma stoltei</name>
    <dbReference type="NCBI Taxonomy" id="1481888"/>
    <lineage>
        <taxon>Eukaryota</taxon>
        <taxon>Sar</taxon>
        <taxon>Alveolata</taxon>
        <taxon>Ciliophora</taxon>
        <taxon>Postciliodesmatophora</taxon>
        <taxon>Heterotrichea</taxon>
        <taxon>Heterotrichida</taxon>
        <taxon>Blepharismidae</taxon>
        <taxon>Blepharisma</taxon>
    </lineage>
</organism>
<protein>
    <recommendedName>
        <fullName evidence="5">Redoxin domain-containing protein</fullName>
    </recommendedName>
</protein>
<dbReference type="GO" id="GO:0034599">
    <property type="term" value="P:cellular response to oxidative stress"/>
    <property type="evidence" value="ECO:0007669"/>
    <property type="project" value="InterPro"/>
</dbReference>
<keyword evidence="7" id="KW-1185">Reference proteome</keyword>
<comment type="caution">
    <text evidence="6">The sequence shown here is derived from an EMBL/GenBank/DDBJ whole genome shotgun (WGS) entry which is preliminary data.</text>
</comment>
<sequence length="179" mass="20804">MLKLAAKSIPAMDLPIIVYERSEDNYNIKQAQSLNRLFKPKTLFLGIPGAFIPTIQVKFLPEYFRYAKEIKALSGISQICVLSVNDPYSLQTFAEEVDFEEKMIFISDWEGKLSQYLNTTFYTTSFGLRSKAFRCVVENSEISHFVVEEDWKISTVTRVYNFLKIITPYHPYPYTTYSN</sequence>
<evidence type="ECO:0000256" key="2">
    <source>
        <dbReference type="ARBA" id="ARBA00022559"/>
    </source>
</evidence>
<dbReference type="PANTHER" id="PTHR10430">
    <property type="entry name" value="PEROXIREDOXIN"/>
    <property type="match status" value="1"/>
</dbReference>
<evidence type="ECO:0000256" key="3">
    <source>
        <dbReference type="ARBA" id="ARBA00022862"/>
    </source>
</evidence>
<dbReference type="Pfam" id="PF08534">
    <property type="entry name" value="Redoxin"/>
    <property type="match status" value="1"/>
</dbReference>
<keyword evidence="3" id="KW-0049">Antioxidant</keyword>
<dbReference type="SUPFAM" id="SSF52833">
    <property type="entry name" value="Thioredoxin-like"/>
    <property type="match status" value="1"/>
</dbReference>
<dbReference type="PANTHER" id="PTHR10430:SF16">
    <property type="entry name" value="PEROXIREDOXIN-5, MITOCHONDRIAL"/>
    <property type="match status" value="1"/>
</dbReference>
<evidence type="ECO:0000259" key="5">
    <source>
        <dbReference type="Pfam" id="PF08534"/>
    </source>
</evidence>
<dbReference type="Gene3D" id="3.40.30.10">
    <property type="entry name" value="Glutaredoxin"/>
    <property type="match status" value="1"/>
</dbReference>
<evidence type="ECO:0000313" key="7">
    <source>
        <dbReference type="Proteomes" id="UP001162131"/>
    </source>
</evidence>
<dbReference type="InterPro" id="IPR036249">
    <property type="entry name" value="Thioredoxin-like_sf"/>
</dbReference>
<evidence type="ECO:0000256" key="4">
    <source>
        <dbReference type="ARBA" id="ARBA00023002"/>
    </source>
</evidence>
<dbReference type="GO" id="GO:0042744">
    <property type="term" value="P:hydrogen peroxide catabolic process"/>
    <property type="evidence" value="ECO:0007669"/>
    <property type="project" value="TreeGrafter"/>
</dbReference>
<reference evidence="6" key="1">
    <citation type="submission" date="2021-09" db="EMBL/GenBank/DDBJ databases">
        <authorList>
            <consortium name="AG Swart"/>
            <person name="Singh M."/>
            <person name="Singh A."/>
            <person name="Seah K."/>
            <person name="Emmerich C."/>
        </authorList>
    </citation>
    <scope>NUCLEOTIDE SEQUENCE</scope>
    <source>
        <strain evidence="6">ATCC30299</strain>
    </source>
</reference>
<dbReference type="InterPro" id="IPR037944">
    <property type="entry name" value="PRX5-like"/>
</dbReference>
<proteinExistence type="inferred from homology"/>
<feature type="domain" description="Redoxin" evidence="5">
    <location>
        <begin position="27"/>
        <end position="152"/>
    </location>
</feature>
<gene>
    <name evidence="6" type="ORF">BSTOLATCC_MIC27399</name>
</gene>
<dbReference type="GO" id="GO:0045454">
    <property type="term" value="P:cell redox homeostasis"/>
    <property type="evidence" value="ECO:0007669"/>
    <property type="project" value="TreeGrafter"/>
</dbReference>
<dbReference type="EMBL" id="CAJZBQ010000027">
    <property type="protein sequence ID" value="CAG9320820.1"/>
    <property type="molecule type" value="Genomic_DNA"/>
</dbReference>
<evidence type="ECO:0000256" key="1">
    <source>
        <dbReference type="ARBA" id="ARBA00010505"/>
    </source>
</evidence>
<accession>A0AAU9J6I9</accession>
<dbReference type="InterPro" id="IPR013740">
    <property type="entry name" value="Redoxin"/>
</dbReference>
<keyword evidence="2" id="KW-0575">Peroxidase</keyword>
<dbReference type="Proteomes" id="UP001162131">
    <property type="component" value="Unassembled WGS sequence"/>
</dbReference>
<dbReference type="AlphaFoldDB" id="A0AAU9J6I9"/>
<keyword evidence="4" id="KW-0560">Oxidoreductase</keyword>
<dbReference type="GO" id="GO:0005737">
    <property type="term" value="C:cytoplasm"/>
    <property type="evidence" value="ECO:0007669"/>
    <property type="project" value="TreeGrafter"/>
</dbReference>
<name>A0AAU9J6I9_9CILI</name>
<dbReference type="GO" id="GO:0008379">
    <property type="term" value="F:thioredoxin peroxidase activity"/>
    <property type="evidence" value="ECO:0007669"/>
    <property type="project" value="InterPro"/>
</dbReference>
<comment type="similarity">
    <text evidence="1">Belongs to the peroxiredoxin family. Prx5 subfamily.</text>
</comment>